<reference evidence="8 9" key="1">
    <citation type="journal article" date="2018" name="Front. Microbiol.">
        <title>Genome-Wide Analysis of Corynespora cassiicola Leaf Fall Disease Putative Effectors.</title>
        <authorList>
            <person name="Lopez D."/>
            <person name="Ribeiro S."/>
            <person name="Label P."/>
            <person name="Fumanal B."/>
            <person name="Venisse J.S."/>
            <person name="Kohler A."/>
            <person name="de Oliveira R.R."/>
            <person name="Labutti K."/>
            <person name="Lipzen A."/>
            <person name="Lail K."/>
            <person name="Bauer D."/>
            <person name="Ohm R.A."/>
            <person name="Barry K.W."/>
            <person name="Spatafora J."/>
            <person name="Grigoriev I.V."/>
            <person name="Martin F.M."/>
            <person name="Pujade-Renaud V."/>
        </authorList>
    </citation>
    <scope>NUCLEOTIDE SEQUENCE [LARGE SCALE GENOMIC DNA]</scope>
    <source>
        <strain evidence="8 9">Philippines</strain>
    </source>
</reference>
<dbReference type="GO" id="GO:0016709">
    <property type="term" value="F:oxidoreductase activity, acting on paired donors, with incorporation or reduction of molecular oxygen, NAD(P)H as one donor, and incorporation of one atom of oxygen"/>
    <property type="evidence" value="ECO:0007669"/>
    <property type="project" value="UniProtKB-ARBA"/>
</dbReference>
<sequence length="666" mass="73653">MPVFQETSNAARDLRILPSRALPLPRVSSNPDLASTKEEKREVVVIGAGPSGLFLTLLLARYGITGSSLLCLDAKPGTLKAGQADGLQPRTLEVLQSLGIAAEIISEGCHMEEVAFWNPTTADPQENGNSTRPGIRRTDFVPDVNVPARFPFEITIHQGRIERILQENLGLYAPEHTLRRSHRFIEYVVDESDSDFPILVHYEYDHPDGTTKQDSVRTKYLVGADGARSLVRKCMGLDLQGETTDHIWGVCDFVVETDFPDIRKRCAIHSDAGSVMVIPREQIATGDYLTRLYVQVPGEVEADFESGTDKKSADKKRRGAVTLEYIFEQARAVFSPYKIRIKEGTTPDWWAAYQIGQRMTPKFSARTPDGMDRIFIVGDACHTHSPKAGQGMNVSMMDSFNLAWKLAHGINGLTPRGSPKGEDPVIETFGEERVDIARQLIEFDRKFSHIFSGKLGSGDSAATGLTHEEFLRVFKEGSGFTSGCGIEYHPSRLVRTRTESQLTPAIKGDPSSGILTLGRRLLNVEVRRYADATTRQLQDELPSTGRYHILVLTSKDLLDKVGASQSALQSCIETIRRHPAGTINLAVLHPLTQRFEWDQIPPGVKELSEMRTYGLANKEDAYEIYGVSKEDGVIAVVRPDGYIGALAPLVGCELVEAYLRGCLIVL</sequence>
<accession>A0A2T2P840</accession>
<dbReference type="InterPro" id="IPR036249">
    <property type="entry name" value="Thioredoxin-like_sf"/>
</dbReference>
<keyword evidence="4" id="KW-0560">Oxidoreductase</keyword>
<keyword evidence="3" id="KW-0274">FAD</keyword>
<dbReference type="PRINTS" id="PR00420">
    <property type="entry name" value="RNGMNOXGNASE"/>
</dbReference>
<evidence type="ECO:0000256" key="4">
    <source>
        <dbReference type="ARBA" id="ARBA00023002"/>
    </source>
</evidence>
<organism evidence="8 9">
    <name type="scientific">Corynespora cassiicola Philippines</name>
    <dbReference type="NCBI Taxonomy" id="1448308"/>
    <lineage>
        <taxon>Eukaryota</taxon>
        <taxon>Fungi</taxon>
        <taxon>Dikarya</taxon>
        <taxon>Ascomycota</taxon>
        <taxon>Pezizomycotina</taxon>
        <taxon>Dothideomycetes</taxon>
        <taxon>Pleosporomycetidae</taxon>
        <taxon>Pleosporales</taxon>
        <taxon>Corynesporascaceae</taxon>
        <taxon>Corynespora</taxon>
    </lineage>
</organism>
<dbReference type="STRING" id="1448308.A0A2T2P840"/>
<evidence type="ECO:0000256" key="1">
    <source>
        <dbReference type="ARBA" id="ARBA00007801"/>
    </source>
</evidence>
<evidence type="ECO:0000313" key="9">
    <source>
        <dbReference type="Proteomes" id="UP000240883"/>
    </source>
</evidence>
<dbReference type="SUPFAM" id="SSF51905">
    <property type="entry name" value="FAD/NAD(P)-binding domain"/>
    <property type="match status" value="1"/>
</dbReference>
<dbReference type="AlphaFoldDB" id="A0A2T2P840"/>
<dbReference type="GO" id="GO:0071949">
    <property type="term" value="F:FAD binding"/>
    <property type="evidence" value="ECO:0007669"/>
    <property type="project" value="InterPro"/>
</dbReference>
<dbReference type="InterPro" id="IPR012941">
    <property type="entry name" value="Phe_hydrox_C_dim_dom"/>
</dbReference>
<dbReference type="Pfam" id="PF07976">
    <property type="entry name" value="Phe_hydrox_dim"/>
    <property type="match status" value="1"/>
</dbReference>
<feature type="region of interest" description="Disordered" evidence="5">
    <location>
        <begin position="119"/>
        <end position="138"/>
    </location>
</feature>
<proteinExistence type="inferred from homology"/>
<dbReference type="SUPFAM" id="SSF52833">
    <property type="entry name" value="Thioredoxin-like"/>
    <property type="match status" value="1"/>
</dbReference>
<evidence type="ECO:0000259" key="7">
    <source>
        <dbReference type="Pfam" id="PF07976"/>
    </source>
</evidence>
<dbReference type="Gene3D" id="3.40.30.20">
    <property type="match status" value="1"/>
</dbReference>
<dbReference type="InterPro" id="IPR038220">
    <property type="entry name" value="PHOX_C_sf"/>
</dbReference>
<feature type="domain" description="Phenol hydroxylase-like C-terminal dimerisation" evidence="7">
    <location>
        <begin position="486"/>
        <end position="664"/>
    </location>
</feature>
<evidence type="ECO:0000256" key="3">
    <source>
        <dbReference type="ARBA" id="ARBA00022827"/>
    </source>
</evidence>
<dbReference type="SUPFAM" id="SSF54373">
    <property type="entry name" value="FAD-linked reductases, C-terminal domain"/>
    <property type="match status" value="1"/>
</dbReference>
<dbReference type="Proteomes" id="UP000240883">
    <property type="component" value="Unassembled WGS sequence"/>
</dbReference>
<evidence type="ECO:0000256" key="2">
    <source>
        <dbReference type="ARBA" id="ARBA00022630"/>
    </source>
</evidence>
<feature type="domain" description="FAD-binding" evidence="6">
    <location>
        <begin position="42"/>
        <end position="443"/>
    </location>
</feature>
<dbReference type="InterPro" id="IPR050641">
    <property type="entry name" value="RIFMO-like"/>
</dbReference>
<dbReference type="EMBL" id="KZ678128">
    <property type="protein sequence ID" value="PSN73821.1"/>
    <property type="molecule type" value="Genomic_DNA"/>
</dbReference>
<evidence type="ECO:0000256" key="5">
    <source>
        <dbReference type="SAM" id="MobiDB-lite"/>
    </source>
</evidence>
<gene>
    <name evidence="8" type="ORF">BS50DRAFT_538672</name>
</gene>
<feature type="compositionally biased region" description="Polar residues" evidence="5">
    <location>
        <begin position="119"/>
        <end position="132"/>
    </location>
</feature>
<name>A0A2T2P840_CORCC</name>
<dbReference type="Gene3D" id="3.30.9.10">
    <property type="entry name" value="D-Amino Acid Oxidase, subunit A, domain 2"/>
    <property type="match status" value="2"/>
</dbReference>
<keyword evidence="2" id="KW-0285">Flavoprotein</keyword>
<dbReference type="PANTHER" id="PTHR43004:SF15">
    <property type="entry name" value="MONOOXYGENASE, PUTATIVE (AFU_ORTHOLOGUE AFUA_6G03030)-RELATED"/>
    <property type="match status" value="1"/>
</dbReference>
<evidence type="ECO:0000259" key="6">
    <source>
        <dbReference type="Pfam" id="PF01494"/>
    </source>
</evidence>
<dbReference type="InterPro" id="IPR002938">
    <property type="entry name" value="FAD-bd"/>
</dbReference>
<evidence type="ECO:0000313" key="8">
    <source>
        <dbReference type="EMBL" id="PSN73821.1"/>
    </source>
</evidence>
<dbReference type="Gene3D" id="3.50.50.60">
    <property type="entry name" value="FAD/NAD(P)-binding domain"/>
    <property type="match status" value="2"/>
</dbReference>
<keyword evidence="8" id="KW-0503">Monooxygenase</keyword>
<comment type="similarity">
    <text evidence="1">Belongs to the PheA/TfdB FAD monooxygenase family.</text>
</comment>
<dbReference type="InterPro" id="IPR036188">
    <property type="entry name" value="FAD/NAD-bd_sf"/>
</dbReference>
<dbReference type="PANTHER" id="PTHR43004">
    <property type="entry name" value="TRK SYSTEM POTASSIUM UPTAKE PROTEIN"/>
    <property type="match status" value="1"/>
</dbReference>
<keyword evidence="9" id="KW-1185">Reference proteome</keyword>
<dbReference type="OrthoDB" id="1716816at2759"/>
<protein>
    <submittedName>
        <fullName evidence="8">Putative phenol monooxygenase</fullName>
    </submittedName>
</protein>
<dbReference type="Pfam" id="PF01494">
    <property type="entry name" value="FAD_binding_3"/>
    <property type="match status" value="1"/>
</dbReference>